<dbReference type="InterPro" id="IPR005511">
    <property type="entry name" value="SMP-30"/>
</dbReference>
<name>A0A6I4ZTN5_9BACI</name>
<evidence type="ECO:0000256" key="14">
    <source>
        <dbReference type="PIRSR" id="PIRSR605511-1"/>
    </source>
</evidence>
<dbReference type="SUPFAM" id="SSF63829">
    <property type="entry name" value="Calcium-dependent phosphotriesterase"/>
    <property type="match status" value="1"/>
</dbReference>
<keyword evidence="15" id="KW-0862">Zinc</keyword>
<evidence type="ECO:0000256" key="5">
    <source>
        <dbReference type="ARBA" id="ARBA00004496"/>
    </source>
</evidence>
<feature type="binding site" evidence="15">
    <location>
        <position position="197"/>
    </location>
    <ligand>
        <name>a divalent metal cation</name>
        <dbReference type="ChEBI" id="CHEBI:60240"/>
    </ligand>
</feature>
<proteinExistence type="inferred from homology"/>
<evidence type="ECO:0000256" key="6">
    <source>
        <dbReference type="ARBA" id="ARBA00008853"/>
    </source>
</evidence>
<dbReference type="FunFam" id="2.120.10.30:FF:000126">
    <property type="entry name" value="Senescence marker protein-30"/>
    <property type="match status" value="1"/>
</dbReference>
<protein>
    <recommendedName>
        <fullName evidence="8">Regucalcin</fullName>
        <ecNumber evidence="7">3.1.1.17</ecNumber>
    </recommendedName>
    <alternativeName>
        <fullName evidence="13">Gluconolactonase</fullName>
    </alternativeName>
</protein>
<dbReference type="GO" id="GO:0005509">
    <property type="term" value="F:calcium ion binding"/>
    <property type="evidence" value="ECO:0007669"/>
    <property type="project" value="InterPro"/>
</dbReference>
<dbReference type="PANTHER" id="PTHR10907:SF47">
    <property type="entry name" value="REGUCALCIN"/>
    <property type="match status" value="1"/>
</dbReference>
<feature type="binding site" evidence="15">
    <location>
        <position position="119"/>
    </location>
    <ligand>
        <name>substrate</name>
    </ligand>
</feature>
<keyword evidence="11" id="KW-0378">Hydrolase</keyword>
<evidence type="ECO:0000259" key="16">
    <source>
        <dbReference type="Pfam" id="PF08450"/>
    </source>
</evidence>
<comment type="cofactor">
    <cofactor evidence="3">
        <name>Mn(2+)</name>
        <dbReference type="ChEBI" id="CHEBI:29035"/>
    </cofactor>
</comment>
<feature type="binding site" evidence="15">
    <location>
        <position position="101"/>
    </location>
    <ligand>
        <name>substrate</name>
    </ligand>
</feature>
<dbReference type="Gene3D" id="2.120.10.30">
    <property type="entry name" value="TolB, C-terminal domain"/>
    <property type="match status" value="1"/>
</dbReference>
<comment type="cofactor">
    <cofactor evidence="4">
        <name>Mg(2+)</name>
        <dbReference type="ChEBI" id="CHEBI:18420"/>
    </cofactor>
</comment>
<evidence type="ECO:0000256" key="2">
    <source>
        <dbReference type="ARBA" id="ARBA00001913"/>
    </source>
</evidence>
<evidence type="ECO:0000256" key="15">
    <source>
        <dbReference type="PIRSR" id="PIRSR605511-2"/>
    </source>
</evidence>
<dbReference type="GO" id="GO:0005737">
    <property type="term" value="C:cytoplasm"/>
    <property type="evidence" value="ECO:0007669"/>
    <property type="project" value="UniProtKB-SubCell"/>
</dbReference>
<gene>
    <name evidence="17" type="ORF">GLW05_08295</name>
</gene>
<dbReference type="Proteomes" id="UP000468638">
    <property type="component" value="Unassembled WGS sequence"/>
</dbReference>
<comment type="cofactor">
    <cofactor evidence="2">
        <name>Ca(2+)</name>
        <dbReference type="ChEBI" id="CHEBI:29108"/>
    </cofactor>
</comment>
<dbReference type="AlphaFoldDB" id="A0A6I4ZTN5"/>
<dbReference type="InterPro" id="IPR011042">
    <property type="entry name" value="6-blade_b-propeller_TolB-like"/>
</dbReference>
<dbReference type="EC" id="3.1.1.17" evidence="7"/>
<dbReference type="RefSeq" id="WP_160909474.1">
    <property type="nucleotide sequence ID" value="NZ_WMEQ01000005.1"/>
</dbReference>
<feature type="active site" description="Proton donor/acceptor" evidence="14">
    <location>
        <position position="197"/>
    </location>
</feature>
<evidence type="ECO:0000256" key="4">
    <source>
        <dbReference type="ARBA" id="ARBA00001946"/>
    </source>
</evidence>
<comment type="subcellular location">
    <subcellularLocation>
        <location evidence="5">Cytoplasm</location>
    </subcellularLocation>
</comment>
<keyword evidence="10 15" id="KW-0479">Metal-binding</keyword>
<evidence type="ECO:0000256" key="1">
    <source>
        <dbReference type="ARBA" id="ARBA00001589"/>
    </source>
</evidence>
<feature type="binding site" evidence="15">
    <location>
        <position position="147"/>
    </location>
    <ligand>
        <name>a divalent metal cation</name>
        <dbReference type="ChEBI" id="CHEBI:60240"/>
    </ligand>
</feature>
<feature type="binding site" evidence="15">
    <location>
        <position position="15"/>
    </location>
    <ligand>
        <name>a divalent metal cation</name>
        <dbReference type="ChEBI" id="CHEBI:60240"/>
    </ligand>
</feature>
<keyword evidence="12" id="KW-0106">Calcium</keyword>
<comment type="caution">
    <text evidence="17">The sequence shown here is derived from an EMBL/GenBank/DDBJ whole genome shotgun (WGS) entry which is preliminary data.</text>
</comment>
<dbReference type="InterPro" id="IPR013658">
    <property type="entry name" value="SGL"/>
</dbReference>
<comment type="cofactor">
    <cofactor evidence="15">
        <name>Zn(2+)</name>
        <dbReference type="ChEBI" id="CHEBI:29105"/>
    </cofactor>
    <text evidence="15">Binds 1 divalent metal cation per subunit.</text>
</comment>
<evidence type="ECO:0000313" key="18">
    <source>
        <dbReference type="Proteomes" id="UP000468638"/>
    </source>
</evidence>
<dbReference type="PRINTS" id="PR01790">
    <property type="entry name" value="SMP30FAMILY"/>
</dbReference>
<accession>A0A6I4ZTN5</accession>
<feature type="binding site" evidence="15">
    <location>
        <position position="99"/>
    </location>
    <ligand>
        <name>substrate</name>
    </ligand>
</feature>
<organism evidence="17 18">
    <name type="scientific">Pontibacillus yanchengensis</name>
    <dbReference type="NCBI Taxonomy" id="462910"/>
    <lineage>
        <taxon>Bacteria</taxon>
        <taxon>Bacillati</taxon>
        <taxon>Bacillota</taxon>
        <taxon>Bacilli</taxon>
        <taxon>Bacillales</taxon>
        <taxon>Bacillaceae</taxon>
        <taxon>Pontibacillus</taxon>
    </lineage>
</organism>
<comment type="similarity">
    <text evidence="6">Belongs to the SMP-30/CGR1 family.</text>
</comment>
<feature type="domain" description="SMP-30/Gluconolactonase/LRE-like region" evidence="16">
    <location>
        <begin position="13"/>
        <end position="257"/>
    </location>
</feature>
<sequence length="291" mass="32567">MNVELVVDAKATLGEGPSWDDQHQLLYWVDIEEGHVFAYDPSNQTNTKFPVNEWVGFIVPTQHDHQMVVGLQSGLYFLNWTTGVLEFIDDPERHLPNNRFNDGKCDPAGRLWAGTMDLDAEKGAASLYCLHPNHQITKKVNHVTISNGMAWSMEYNYMYYIDTPTKQVIRFNYDKDSGTIDQPTVVITIPNDSGSPDGMTIDEEGMLWIAYFHGGGVARWNPETGEQLAFIDVPAVNVTSCTFGGEDLDELYITTARKETTSEELQTYPNAGGLFKVKPGVKGAPTYRFNG</sequence>
<dbReference type="Pfam" id="PF08450">
    <property type="entry name" value="SGL"/>
    <property type="match status" value="1"/>
</dbReference>
<evidence type="ECO:0000256" key="11">
    <source>
        <dbReference type="ARBA" id="ARBA00022801"/>
    </source>
</evidence>
<evidence type="ECO:0000256" key="13">
    <source>
        <dbReference type="ARBA" id="ARBA00032464"/>
    </source>
</evidence>
<reference evidence="17 18" key="1">
    <citation type="submission" date="2019-11" db="EMBL/GenBank/DDBJ databases">
        <title>Genome sequences of 17 halophilic strains isolated from different environments.</title>
        <authorList>
            <person name="Furrow R.E."/>
        </authorList>
    </citation>
    <scope>NUCLEOTIDE SEQUENCE [LARGE SCALE GENOMIC DNA]</scope>
    <source>
        <strain evidence="17 18">22514_16_FS</strain>
    </source>
</reference>
<keyword evidence="9" id="KW-0963">Cytoplasm</keyword>
<evidence type="ECO:0000256" key="12">
    <source>
        <dbReference type="ARBA" id="ARBA00022837"/>
    </source>
</evidence>
<evidence type="ECO:0000256" key="8">
    <source>
        <dbReference type="ARBA" id="ARBA00016808"/>
    </source>
</evidence>
<dbReference type="EMBL" id="WMEQ01000005">
    <property type="protein sequence ID" value="MYL33595.1"/>
    <property type="molecule type" value="Genomic_DNA"/>
</dbReference>
<evidence type="ECO:0000313" key="17">
    <source>
        <dbReference type="EMBL" id="MYL33595.1"/>
    </source>
</evidence>
<dbReference type="InterPro" id="IPR008367">
    <property type="entry name" value="Regucalcin"/>
</dbReference>
<evidence type="ECO:0000256" key="9">
    <source>
        <dbReference type="ARBA" id="ARBA00022490"/>
    </source>
</evidence>
<evidence type="ECO:0000256" key="3">
    <source>
        <dbReference type="ARBA" id="ARBA00001936"/>
    </source>
</evidence>
<dbReference type="OrthoDB" id="2633250at2"/>
<dbReference type="GO" id="GO:0019853">
    <property type="term" value="P:L-ascorbic acid biosynthetic process"/>
    <property type="evidence" value="ECO:0007669"/>
    <property type="project" value="TreeGrafter"/>
</dbReference>
<evidence type="ECO:0000256" key="10">
    <source>
        <dbReference type="ARBA" id="ARBA00022723"/>
    </source>
</evidence>
<dbReference type="GO" id="GO:0004341">
    <property type="term" value="F:gluconolactonase activity"/>
    <property type="evidence" value="ECO:0007669"/>
    <property type="project" value="UniProtKB-EC"/>
</dbReference>
<dbReference type="PRINTS" id="PR01791">
    <property type="entry name" value="REGUCALCIN"/>
</dbReference>
<dbReference type="GO" id="GO:0030234">
    <property type="term" value="F:enzyme regulator activity"/>
    <property type="evidence" value="ECO:0007669"/>
    <property type="project" value="InterPro"/>
</dbReference>
<comment type="catalytic activity">
    <reaction evidence="1">
        <text>D-glucono-1,5-lactone + H2O = D-gluconate + H(+)</text>
        <dbReference type="Rhea" id="RHEA:10440"/>
        <dbReference type="ChEBI" id="CHEBI:15377"/>
        <dbReference type="ChEBI" id="CHEBI:15378"/>
        <dbReference type="ChEBI" id="CHEBI:16217"/>
        <dbReference type="ChEBI" id="CHEBI:18391"/>
        <dbReference type="EC" id="3.1.1.17"/>
    </reaction>
</comment>
<dbReference type="PANTHER" id="PTHR10907">
    <property type="entry name" value="REGUCALCIN"/>
    <property type="match status" value="1"/>
</dbReference>
<evidence type="ECO:0000256" key="7">
    <source>
        <dbReference type="ARBA" id="ARBA00013227"/>
    </source>
</evidence>